<organism evidence="1 2">
    <name type="scientific">Rhodopirellula islandica</name>
    <dbReference type="NCBI Taxonomy" id="595434"/>
    <lineage>
        <taxon>Bacteria</taxon>
        <taxon>Pseudomonadati</taxon>
        <taxon>Planctomycetota</taxon>
        <taxon>Planctomycetia</taxon>
        <taxon>Pirellulales</taxon>
        <taxon>Pirellulaceae</taxon>
        <taxon>Rhodopirellula</taxon>
    </lineage>
</organism>
<evidence type="ECO:0000313" key="2">
    <source>
        <dbReference type="Proteomes" id="UP000036367"/>
    </source>
</evidence>
<reference evidence="1" key="1">
    <citation type="submission" date="2015-05" db="EMBL/GenBank/DDBJ databases">
        <title>Permanent draft genome of Rhodopirellula islandicus K833.</title>
        <authorList>
            <person name="Kizina J."/>
            <person name="Richter M."/>
            <person name="Glockner F.O."/>
            <person name="Harder J."/>
        </authorList>
    </citation>
    <scope>NUCLEOTIDE SEQUENCE [LARGE SCALE GENOMIC DNA]</scope>
    <source>
        <strain evidence="1">K833</strain>
    </source>
</reference>
<name>A0A0J1BG42_RHOIS</name>
<proteinExistence type="predicted"/>
<dbReference type="PATRIC" id="fig|595434.4.peg.2048"/>
<dbReference type="EMBL" id="LECT01000017">
    <property type="protein sequence ID" value="KLU05508.1"/>
    <property type="molecule type" value="Genomic_DNA"/>
</dbReference>
<sequence>MVFAEWIQRPGVTPVGSRPSTVMGTSKLLRDDFLAGPFEGRPWQP</sequence>
<comment type="caution">
    <text evidence="1">The sequence shown here is derived from an EMBL/GenBank/DDBJ whole genome shotgun (WGS) entry which is preliminary data.</text>
</comment>
<accession>A0A0J1BG42</accession>
<protein>
    <submittedName>
        <fullName evidence="1">Uncharacterized protein</fullName>
    </submittedName>
</protein>
<evidence type="ECO:0000313" key="1">
    <source>
        <dbReference type="EMBL" id="KLU05508.1"/>
    </source>
</evidence>
<gene>
    <name evidence="1" type="ORF">RISK_002140</name>
</gene>
<dbReference type="Proteomes" id="UP000036367">
    <property type="component" value="Unassembled WGS sequence"/>
</dbReference>
<dbReference type="AlphaFoldDB" id="A0A0J1BG42"/>
<keyword evidence="2" id="KW-1185">Reference proteome</keyword>